<dbReference type="Proteomes" id="UP001319180">
    <property type="component" value="Unassembled WGS sequence"/>
</dbReference>
<accession>A0AAP2GG28</accession>
<keyword evidence="1" id="KW-0378">Hydrolase</keyword>
<organism evidence="1 2">
    <name type="scientific">Dawidia soli</name>
    <dbReference type="NCBI Taxonomy" id="2782352"/>
    <lineage>
        <taxon>Bacteria</taxon>
        <taxon>Pseudomonadati</taxon>
        <taxon>Bacteroidota</taxon>
        <taxon>Cytophagia</taxon>
        <taxon>Cytophagales</taxon>
        <taxon>Chryseotaleaceae</taxon>
        <taxon>Dawidia</taxon>
    </lineage>
</organism>
<evidence type="ECO:0000313" key="1">
    <source>
        <dbReference type="EMBL" id="MBT1690094.1"/>
    </source>
</evidence>
<keyword evidence="1" id="KW-0645">Protease</keyword>
<dbReference type="Pfam" id="PF12388">
    <property type="entry name" value="Peptidase_M57"/>
    <property type="match status" value="1"/>
</dbReference>
<sequence>MKKYLSITPLLLALLITVDSCQESETEAPVKRDEVSQEVLNKLVDLGFDVTDKAPLKFEDGYLVEGDIYLTDADLAEMKPGSPVPTAEQYHTDNLVSGTRNISIYIGTNFPSAYVTALNTAIARYNAEGLRLTFSRTTSSGGATIRITRLSSSQENSGVLGSGGFPTNAGNPYGSIRLSGILQSAYGLSTNGIATIIAHEVGHCIGFRHTDYFNRAISCGGAASNEGNGGVGANHVPNTPTGATLAARSFMLACTDGSDRPFNADDRTALQYLY</sequence>
<name>A0AAP2GG28_9BACT</name>
<dbReference type="RefSeq" id="WP_254093313.1">
    <property type="nucleotide sequence ID" value="NZ_JAHESC010000055.1"/>
</dbReference>
<comment type="caution">
    <text evidence="1">The sequence shown here is derived from an EMBL/GenBank/DDBJ whole genome shotgun (WGS) entry which is preliminary data.</text>
</comment>
<dbReference type="Gene3D" id="3.40.390.10">
    <property type="entry name" value="Collagenase (Catalytic Domain)"/>
    <property type="match status" value="1"/>
</dbReference>
<dbReference type="InterPro" id="IPR024653">
    <property type="entry name" value="Peptidase_M10/M27/M57"/>
</dbReference>
<dbReference type="EMBL" id="JAHESC010000055">
    <property type="protein sequence ID" value="MBT1690094.1"/>
    <property type="molecule type" value="Genomic_DNA"/>
</dbReference>
<dbReference type="SUPFAM" id="SSF55486">
    <property type="entry name" value="Metalloproteases ('zincins'), catalytic domain"/>
    <property type="match status" value="1"/>
</dbReference>
<gene>
    <name evidence="1" type="ORF">KK078_26250</name>
</gene>
<protein>
    <submittedName>
        <fullName evidence="1">Protease B</fullName>
    </submittedName>
</protein>
<dbReference type="AlphaFoldDB" id="A0AAP2GG28"/>
<dbReference type="GO" id="GO:0006508">
    <property type="term" value="P:proteolysis"/>
    <property type="evidence" value="ECO:0007669"/>
    <property type="project" value="UniProtKB-KW"/>
</dbReference>
<reference evidence="1 2" key="1">
    <citation type="submission" date="2021-05" db="EMBL/GenBank/DDBJ databases">
        <title>A Polyphasic approach of four new species of the genus Ohtaekwangia: Ohtaekwangia histidinii sp. nov., Ohtaekwangia cretensis sp. nov., Ohtaekwangia indiensis sp. nov., Ohtaekwangia reichenbachii sp. nov. from diverse environment.</title>
        <authorList>
            <person name="Octaviana S."/>
        </authorList>
    </citation>
    <scope>NUCLEOTIDE SEQUENCE [LARGE SCALE GENOMIC DNA]</scope>
    <source>
        <strain evidence="1 2">PWU37</strain>
    </source>
</reference>
<keyword evidence="2" id="KW-1185">Reference proteome</keyword>
<proteinExistence type="predicted"/>
<evidence type="ECO:0000313" key="2">
    <source>
        <dbReference type="Proteomes" id="UP001319180"/>
    </source>
</evidence>
<dbReference type="InterPro" id="IPR024079">
    <property type="entry name" value="MetalloPept_cat_dom_sf"/>
</dbReference>
<dbReference type="GO" id="GO:0008237">
    <property type="term" value="F:metallopeptidase activity"/>
    <property type="evidence" value="ECO:0007669"/>
    <property type="project" value="InterPro"/>
</dbReference>